<dbReference type="AlphaFoldDB" id="A0AAN7KJ40"/>
<feature type="compositionally biased region" description="Basic and acidic residues" evidence="1">
    <location>
        <begin position="41"/>
        <end position="51"/>
    </location>
</feature>
<comment type="caution">
    <text evidence="2">The sequence shown here is derived from an EMBL/GenBank/DDBJ whole genome shotgun (WGS) entry which is preliminary data.</text>
</comment>
<accession>A0AAN7KJ40</accession>
<name>A0AAN7KJ40_9MYRT</name>
<gene>
    <name evidence="2" type="ORF">SAY87_003420</name>
</gene>
<evidence type="ECO:0000313" key="2">
    <source>
        <dbReference type="EMBL" id="KAK4768279.1"/>
    </source>
</evidence>
<organism evidence="2 3">
    <name type="scientific">Trapa incisa</name>
    <dbReference type="NCBI Taxonomy" id="236973"/>
    <lineage>
        <taxon>Eukaryota</taxon>
        <taxon>Viridiplantae</taxon>
        <taxon>Streptophyta</taxon>
        <taxon>Embryophyta</taxon>
        <taxon>Tracheophyta</taxon>
        <taxon>Spermatophyta</taxon>
        <taxon>Magnoliopsida</taxon>
        <taxon>eudicotyledons</taxon>
        <taxon>Gunneridae</taxon>
        <taxon>Pentapetalae</taxon>
        <taxon>rosids</taxon>
        <taxon>malvids</taxon>
        <taxon>Myrtales</taxon>
        <taxon>Lythraceae</taxon>
        <taxon>Trapa</taxon>
    </lineage>
</organism>
<dbReference type="EMBL" id="JAXIOK010000006">
    <property type="protein sequence ID" value="KAK4768279.1"/>
    <property type="molecule type" value="Genomic_DNA"/>
</dbReference>
<feature type="compositionally biased region" description="Polar residues" evidence="1">
    <location>
        <begin position="52"/>
        <end position="72"/>
    </location>
</feature>
<evidence type="ECO:0000256" key="1">
    <source>
        <dbReference type="SAM" id="MobiDB-lite"/>
    </source>
</evidence>
<dbReference type="Proteomes" id="UP001345219">
    <property type="component" value="Chromosome 3"/>
</dbReference>
<feature type="region of interest" description="Disordered" evidence="1">
    <location>
        <begin position="41"/>
        <end position="72"/>
    </location>
</feature>
<keyword evidence="3" id="KW-1185">Reference proteome</keyword>
<sequence>MPNLVPAMVSLQAALTQLGLDRHLKKIDSIFHSNNRRFHLSRDNQIRDGTKNPKQSLPSDDTVVSDTIFNSQ</sequence>
<proteinExistence type="predicted"/>
<evidence type="ECO:0000313" key="3">
    <source>
        <dbReference type="Proteomes" id="UP001345219"/>
    </source>
</evidence>
<reference evidence="2 3" key="1">
    <citation type="journal article" date="2023" name="Hortic Res">
        <title>Pangenome of water caltrop reveals structural variations and asymmetric subgenome divergence after allopolyploidization.</title>
        <authorList>
            <person name="Zhang X."/>
            <person name="Chen Y."/>
            <person name="Wang L."/>
            <person name="Yuan Y."/>
            <person name="Fang M."/>
            <person name="Shi L."/>
            <person name="Lu R."/>
            <person name="Comes H.P."/>
            <person name="Ma Y."/>
            <person name="Chen Y."/>
            <person name="Huang G."/>
            <person name="Zhou Y."/>
            <person name="Zheng Z."/>
            <person name="Qiu Y."/>
        </authorList>
    </citation>
    <scope>NUCLEOTIDE SEQUENCE [LARGE SCALE GENOMIC DNA]</scope>
    <source>
        <tissue evidence="2">Roots</tissue>
    </source>
</reference>
<protein>
    <submittedName>
        <fullName evidence="2">Uncharacterized protein</fullName>
    </submittedName>
</protein>